<dbReference type="EMBL" id="AYYR01000009">
    <property type="protein sequence ID" value="KRM77603.1"/>
    <property type="molecule type" value="Genomic_DNA"/>
</dbReference>
<dbReference type="PANTHER" id="PTHR38474">
    <property type="entry name" value="SLR0299 PROTEIN"/>
    <property type="match status" value="1"/>
</dbReference>
<dbReference type="GO" id="GO:0008811">
    <property type="term" value="F:chloramphenicol O-acetyltransferase activity"/>
    <property type="evidence" value="ECO:0007669"/>
    <property type="project" value="InterPro"/>
</dbReference>
<keyword evidence="2" id="KW-0808">Transferase</keyword>
<gene>
    <name evidence="2" type="ORF">FC82_GL002961</name>
</gene>
<dbReference type="Proteomes" id="UP000051845">
    <property type="component" value="Unassembled WGS sequence"/>
</dbReference>
<dbReference type="SUPFAM" id="SSF52777">
    <property type="entry name" value="CoA-dependent acyltransferases"/>
    <property type="match status" value="1"/>
</dbReference>
<dbReference type="PIRSF" id="PIRSF000440">
    <property type="entry name" value="CAT"/>
    <property type="match status" value="1"/>
</dbReference>
<dbReference type="SMART" id="SM01059">
    <property type="entry name" value="CAT"/>
    <property type="match status" value="1"/>
</dbReference>
<dbReference type="InterPro" id="IPR023213">
    <property type="entry name" value="CAT-like_dom_sf"/>
</dbReference>
<dbReference type="PANTHER" id="PTHR38474:SF2">
    <property type="entry name" value="CHLORAMPHENICOL ACETYLTRANSFERASE"/>
    <property type="match status" value="1"/>
</dbReference>
<dbReference type="Gene3D" id="3.30.559.10">
    <property type="entry name" value="Chloramphenicol acetyltransferase-like domain"/>
    <property type="match status" value="1"/>
</dbReference>
<dbReference type="PATRIC" id="fig|1423733.4.peg.3087"/>
<comment type="caution">
    <text evidence="2">The sequence shown here is derived from an EMBL/GenBank/DDBJ whole genome shotgun (WGS) entry which is preliminary data.</text>
</comment>
<name>A0A0R2BQI4_SECCO</name>
<evidence type="ECO:0000313" key="3">
    <source>
        <dbReference type="Proteomes" id="UP000051845"/>
    </source>
</evidence>
<reference evidence="2 3" key="1">
    <citation type="journal article" date="2015" name="Genome Announc.">
        <title>Expanding the biotechnology potential of lactobacilli through comparative genomics of 213 strains and associated genera.</title>
        <authorList>
            <person name="Sun Z."/>
            <person name="Harris H.M."/>
            <person name="McCann A."/>
            <person name="Guo C."/>
            <person name="Argimon S."/>
            <person name="Zhang W."/>
            <person name="Yang X."/>
            <person name="Jeffery I.B."/>
            <person name="Cooney J.C."/>
            <person name="Kagawa T.F."/>
            <person name="Liu W."/>
            <person name="Song Y."/>
            <person name="Salvetti E."/>
            <person name="Wrobel A."/>
            <person name="Rasinkangas P."/>
            <person name="Parkhill J."/>
            <person name="Rea M.C."/>
            <person name="O'Sullivan O."/>
            <person name="Ritari J."/>
            <person name="Douillard F.P."/>
            <person name="Paul Ross R."/>
            <person name="Yang R."/>
            <person name="Briner A.E."/>
            <person name="Felis G.E."/>
            <person name="de Vos W.M."/>
            <person name="Barrangou R."/>
            <person name="Klaenhammer T.R."/>
            <person name="Caufield P.W."/>
            <person name="Cui Y."/>
            <person name="Zhang H."/>
            <person name="O'Toole P.W."/>
        </authorList>
    </citation>
    <scope>NUCLEOTIDE SEQUENCE [LARGE SCALE GENOMIC DNA]</scope>
    <source>
        <strain evidence="2 3">DSM 20515</strain>
    </source>
</reference>
<dbReference type="InterPro" id="IPR001707">
    <property type="entry name" value="Cmp_AcTrfase"/>
</dbReference>
<evidence type="ECO:0000256" key="1">
    <source>
        <dbReference type="PIRSR" id="PIRSR000440-1"/>
    </source>
</evidence>
<evidence type="ECO:0000313" key="2">
    <source>
        <dbReference type="EMBL" id="KRM77603.1"/>
    </source>
</evidence>
<sequence length="235" mass="27662">MTKQTRHKHRQQKELKQMTTNFTPIDMQTWQRRDYFYYFTKMMPTGFNVNVDVDITASYDAAKAAGYRFFPVYLHLITRLISEQPEFMIAQRGEQLGHYDHLTPAYSLFHEDDHTISGIWTAYDTDLATFNAHYMADKERYSSQHGAVAKPDQPENAYMINMNPWLHFNNYTPLSFNGLPNYLPVIEAGKYVIENDRRVMPVSFTIHHAVADAWHVSHFFEKLQRALNTPDTWLK</sequence>
<feature type="active site" description="Proton acceptor" evidence="1">
    <location>
        <position position="208"/>
    </location>
</feature>
<dbReference type="STRING" id="33960.TY91_01840"/>
<proteinExistence type="predicted"/>
<dbReference type="AlphaFoldDB" id="A0A0R2BQI4"/>
<organism evidence="2 3">
    <name type="scientific">Secundilactobacillus collinoides DSM 20515 = JCM 1123</name>
    <dbReference type="NCBI Taxonomy" id="1423733"/>
    <lineage>
        <taxon>Bacteria</taxon>
        <taxon>Bacillati</taxon>
        <taxon>Bacillota</taxon>
        <taxon>Bacilli</taxon>
        <taxon>Lactobacillales</taxon>
        <taxon>Lactobacillaceae</taxon>
        <taxon>Secundilactobacillus</taxon>
    </lineage>
</organism>
<accession>A0A0R2BQI4</accession>
<protein>
    <submittedName>
        <fullName evidence="2">Chloramphenicol O-acetyltransferase</fullName>
    </submittedName>
</protein>
<dbReference type="Pfam" id="PF00302">
    <property type="entry name" value="CAT"/>
    <property type="match status" value="1"/>
</dbReference>